<keyword evidence="5" id="KW-1185">Reference proteome</keyword>
<reference evidence="5" key="1">
    <citation type="submission" date="2016-04" db="EMBL/GenBank/DDBJ databases">
        <authorList>
            <person name="Chen L."/>
            <person name="Zhuang W."/>
            <person name="Wang G."/>
        </authorList>
    </citation>
    <scope>NUCLEOTIDE SEQUENCE [LARGE SCALE GENOMIC DNA]</scope>
    <source>
        <strain evidence="5">208</strain>
    </source>
</reference>
<sequence length="293" mass="34653">MEKSFGLFFHLKTTRNKKATELPIYLCITVNRASREVSTKMKCDPLKWNATAGRVEGKTQYAKSVNDYLDIIERKVYEIRKQLLDNDQPVTAENIKTKLHGDEIKKEVYMLLKIFQRHNEQMAELVGREFSKGTFTRYKTVYSFTVSFLQWKYKVTDIDINQLDYEFISEFEFWLKSVRKCNHNTTMQYLRNFNKIVNHCLRSGRLSKNPFIQFKMRDREVERTALSEKELQNMMDQQFLIERLTVVKDIFLFSCFTGLSNPVDPTKLDEGVSKIRGALFLFYGDVWSVIESK</sequence>
<proteinExistence type="predicted"/>
<dbReference type="Pfam" id="PF13102">
    <property type="entry name" value="Phage_int_SAM_5"/>
    <property type="match status" value="1"/>
</dbReference>
<dbReference type="Gene3D" id="1.10.150.130">
    <property type="match status" value="1"/>
</dbReference>
<dbReference type="SUPFAM" id="SSF56349">
    <property type="entry name" value="DNA breaking-rejoining enzymes"/>
    <property type="match status" value="1"/>
</dbReference>
<evidence type="ECO:0000313" key="4">
    <source>
        <dbReference type="EMBL" id="OQP65702.1"/>
    </source>
</evidence>
<dbReference type="InterPro" id="IPR025269">
    <property type="entry name" value="SAM-like_dom"/>
</dbReference>
<dbReference type="InterPro" id="IPR011010">
    <property type="entry name" value="DNA_brk_join_enz"/>
</dbReference>
<dbReference type="OrthoDB" id="892893at2"/>
<feature type="domain" description="Arm DNA-binding" evidence="3">
    <location>
        <begin position="9"/>
        <end position="96"/>
    </location>
</feature>
<keyword evidence="1" id="KW-0238">DNA-binding</keyword>
<comment type="caution">
    <text evidence="4">The sequence shown here is derived from an EMBL/GenBank/DDBJ whole genome shotgun (WGS) entry which is preliminary data.</text>
</comment>
<accession>A0A1V9G574</accession>
<dbReference type="Proteomes" id="UP000192276">
    <property type="component" value="Unassembled WGS sequence"/>
</dbReference>
<dbReference type="InterPro" id="IPR010998">
    <property type="entry name" value="Integrase_recombinase_N"/>
</dbReference>
<dbReference type="InterPro" id="IPR035386">
    <property type="entry name" value="Arm-DNA-bind_5"/>
</dbReference>
<dbReference type="AlphaFoldDB" id="A0A1V9G574"/>
<dbReference type="Pfam" id="PF17293">
    <property type="entry name" value="Arm-DNA-bind_5"/>
    <property type="match status" value="1"/>
</dbReference>
<feature type="domain" description="Phage integrase SAM-like" evidence="2">
    <location>
        <begin position="111"/>
        <end position="215"/>
    </location>
</feature>
<name>A0A1V9G574_9BACT</name>
<evidence type="ECO:0008006" key="6">
    <source>
        <dbReference type="Google" id="ProtNLM"/>
    </source>
</evidence>
<gene>
    <name evidence="4" type="ORF">A4R26_14855</name>
</gene>
<evidence type="ECO:0000259" key="3">
    <source>
        <dbReference type="Pfam" id="PF17293"/>
    </source>
</evidence>
<dbReference type="RefSeq" id="WP_081163305.1">
    <property type="nucleotide sequence ID" value="NZ_LWBP01000067.1"/>
</dbReference>
<dbReference type="STRING" id="550983.A4R26_14855"/>
<protein>
    <recommendedName>
        <fullName evidence="6">Recombinase</fullName>
    </recommendedName>
</protein>
<evidence type="ECO:0000259" key="2">
    <source>
        <dbReference type="Pfam" id="PF13102"/>
    </source>
</evidence>
<organism evidence="4 5">
    <name type="scientific">Niastella populi</name>
    <dbReference type="NCBI Taxonomy" id="550983"/>
    <lineage>
        <taxon>Bacteria</taxon>
        <taxon>Pseudomonadati</taxon>
        <taxon>Bacteroidota</taxon>
        <taxon>Chitinophagia</taxon>
        <taxon>Chitinophagales</taxon>
        <taxon>Chitinophagaceae</taxon>
        <taxon>Niastella</taxon>
    </lineage>
</organism>
<evidence type="ECO:0000313" key="5">
    <source>
        <dbReference type="Proteomes" id="UP000192276"/>
    </source>
</evidence>
<dbReference type="EMBL" id="LWBP01000067">
    <property type="protein sequence ID" value="OQP65702.1"/>
    <property type="molecule type" value="Genomic_DNA"/>
</dbReference>
<evidence type="ECO:0000256" key="1">
    <source>
        <dbReference type="ARBA" id="ARBA00023125"/>
    </source>
</evidence>
<dbReference type="GO" id="GO:0003677">
    <property type="term" value="F:DNA binding"/>
    <property type="evidence" value="ECO:0007669"/>
    <property type="project" value="UniProtKB-KW"/>
</dbReference>